<evidence type="ECO:0000313" key="3">
    <source>
        <dbReference type="Proteomes" id="UP000580250"/>
    </source>
</evidence>
<dbReference type="Gene3D" id="1.20.58.1380">
    <property type="match status" value="1"/>
</dbReference>
<dbReference type="AlphaFoldDB" id="A0A6V7X9E6"/>
<dbReference type="OrthoDB" id="103454at2759"/>
<accession>A0A6V7X9E6</accession>
<dbReference type="EMBL" id="CAJEWN010001263">
    <property type="protein sequence ID" value="CAD2195966.1"/>
    <property type="molecule type" value="Genomic_DNA"/>
</dbReference>
<organism evidence="2 3">
    <name type="scientific">Meloidogyne enterolobii</name>
    <name type="common">Root-knot nematode worm</name>
    <name type="synonym">Meloidogyne mayaguensis</name>
    <dbReference type="NCBI Taxonomy" id="390850"/>
    <lineage>
        <taxon>Eukaryota</taxon>
        <taxon>Metazoa</taxon>
        <taxon>Ecdysozoa</taxon>
        <taxon>Nematoda</taxon>
        <taxon>Chromadorea</taxon>
        <taxon>Rhabditida</taxon>
        <taxon>Tylenchina</taxon>
        <taxon>Tylenchomorpha</taxon>
        <taxon>Tylenchoidea</taxon>
        <taxon>Meloidogynidae</taxon>
        <taxon>Meloidogyninae</taxon>
        <taxon>Meloidogyne</taxon>
    </lineage>
</organism>
<sequence>MFNHLLAEPGKKASDFLAKRQELNWIRQVEEGQFTQAKITLKKMANNEKDEHKKLIELSLCKFAAVCEEQENLPEIAELSEQISELHEKQRMKEMNREGSENIEIE</sequence>
<reference evidence="2 3" key="1">
    <citation type="submission" date="2020-08" db="EMBL/GenBank/DDBJ databases">
        <authorList>
            <person name="Koutsovoulos G."/>
            <person name="Danchin GJ E."/>
        </authorList>
    </citation>
    <scope>NUCLEOTIDE SEQUENCE [LARGE SCALE GENOMIC DNA]</scope>
</reference>
<name>A0A6V7X9E6_MELEN</name>
<proteinExistence type="predicted"/>
<evidence type="ECO:0000313" key="2">
    <source>
        <dbReference type="EMBL" id="CAD2195966.1"/>
    </source>
</evidence>
<feature type="region of interest" description="Disordered" evidence="1">
    <location>
        <begin position="87"/>
        <end position="106"/>
    </location>
</feature>
<comment type="caution">
    <text evidence="2">The sequence shown here is derived from an EMBL/GenBank/DDBJ whole genome shotgun (WGS) entry which is preliminary data.</text>
</comment>
<protein>
    <submittedName>
        <fullName evidence="2">Uncharacterized protein</fullName>
    </submittedName>
</protein>
<dbReference type="Proteomes" id="UP000580250">
    <property type="component" value="Unassembled WGS sequence"/>
</dbReference>
<evidence type="ECO:0000256" key="1">
    <source>
        <dbReference type="SAM" id="MobiDB-lite"/>
    </source>
</evidence>
<gene>
    <name evidence="2" type="ORF">MENT_LOCUS49089</name>
</gene>
<feature type="compositionally biased region" description="Basic and acidic residues" evidence="1">
    <location>
        <begin position="87"/>
        <end position="100"/>
    </location>
</feature>